<sequence>EGNDDFKQILFLSGIVTLLYFSLLVSLVVHNLASPMLRHSCRHDQRDALLEFKHEFPVNESHSNPSLSSWNKISDCSSWRGVTCDAKSGKVISLNLSYIPLNNSLKPNSALFKLHHLRNLTLENCDLYGEIPSSLGNLSHLTDLELWGNHLVGEVPASIRFLTQLKNLLLGDNQFSGNIPFAFANLTKLSSLGISENQFTGENFPLILLNLTIPRSISKLVNLEFLDLSNNNFGLIPSYISKLVNLNTFYLSNNKLTGPIPKCFSKLVKLDLLDLSNNKLEGEIPGWLGGVMQLKVSHNSFSKFEESSEVSNIWELD</sequence>
<dbReference type="Pfam" id="PF08263">
    <property type="entry name" value="LRRNT_2"/>
    <property type="match status" value="1"/>
</dbReference>
<evidence type="ECO:0000256" key="7">
    <source>
        <dbReference type="ARBA" id="ARBA00022737"/>
    </source>
</evidence>
<feature type="domain" description="Disease resistance R13L4/SHOC-2-like LRR" evidence="15">
    <location>
        <begin position="109"/>
        <end position="197"/>
    </location>
</feature>
<keyword evidence="8 13" id="KW-1133">Transmembrane helix</keyword>
<dbReference type="Proteomes" id="UP000836841">
    <property type="component" value="Chromosome 7"/>
</dbReference>
<evidence type="ECO:0000259" key="15">
    <source>
        <dbReference type="Pfam" id="PF23598"/>
    </source>
</evidence>
<dbReference type="PANTHER" id="PTHR48059">
    <property type="entry name" value="POLYGALACTURONASE INHIBITOR 1"/>
    <property type="match status" value="1"/>
</dbReference>
<evidence type="ECO:0000256" key="12">
    <source>
        <dbReference type="ARBA" id="ARBA00038043"/>
    </source>
</evidence>
<dbReference type="PROSITE" id="PS51450">
    <property type="entry name" value="LRR"/>
    <property type="match status" value="1"/>
</dbReference>
<dbReference type="SUPFAM" id="SSF52058">
    <property type="entry name" value="L domain-like"/>
    <property type="match status" value="1"/>
</dbReference>
<keyword evidence="5 13" id="KW-0812">Transmembrane</keyword>
<evidence type="ECO:0000256" key="6">
    <source>
        <dbReference type="ARBA" id="ARBA00022729"/>
    </source>
</evidence>
<dbReference type="FunFam" id="3.80.10.10:FF:000041">
    <property type="entry name" value="LRR receptor-like serine/threonine-protein kinase ERECTA"/>
    <property type="match status" value="1"/>
</dbReference>
<dbReference type="InterPro" id="IPR032675">
    <property type="entry name" value="LRR_dom_sf"/>
</dbReference>
<keyword evidence="17" id="KW-1185">Reference proteome</keyword>
<evidence type="ECO:0000313" key="16">
    <source>
        <dbReference type="EMBL" id="CAH2078659.1"/>
    </source>
</evidence>
<dbReference type="GO" id="GO:0016020">
    <property type="term" value="C:membrane"/>
    <property type="evidence" value="ECO:0007669"/>
    <property type="project" value="UniProtKB-SubCell"/>
</dbReference>
<gene>
    <name evidence="16" type="ORF">TAV2_LOCUS24186</name>
</gene>
<dbReference type="InterPro" id="IPR003591">
    <property type="entry name" value="Leu-rich_rpt_typical-subtyp"/>
</dbReference>
<dbReference type="Gene3D" id="3.80.10.10">
    <property type="entry name" value="Ribonuclease Inhibitor"/>
    <property type="match status" value="2"/>
</dbReference>
<proteinExistence type="inferred from homology"/>
<evidence type="ECO:0000256" key="2">
    <source>
        <dbReference type="ARBA" id="ARBA00004479"/>
    </source>
</evidence>
<keyword evidence="7" id="KW-0677">Repeat</keyword>
<evidence type="ECO:0000313" key="17">
    <source>
        <dbReference type="Proteomes" id="UP000836841"/>
    </source>
</evidence>
<dbReference type="SMART" id="SM00369">
    <property type="entry name" value="LRR_TYP"/>
    <property type="match status" value="4"/>
</dbReference>
<evidence type="ECO:0000256" key="11">
    <source>
        <dbReference type="ARBA" id="ARBA00023180"/>
    </source>
</evidence>
<dbReference type="FunFam" id="3.80.10.10:FF:000400">
    <property type="entry name" value="Nuclear pore complex protein NUP107"/>
    <property type="match status" value="1"/>
</dbReference>
<keyword evidence="9 13" id="KW-0472">Membrane</keyword>
<dbReference type="PANTHER" id="PTHR48059:SF19">
    <property type="entry name" value="RECEPTOR-LIKE PROTEIN KINASE 5"/>
    <property type="match status" value="1"/>
</dbReference>
<feature type="non-terminal residue" evidence="16">
    <location>
        <position position="1"/>
    </location>
</feature>
<evidence type="ECO:0008006" key="18">
    <source>
        <dbReference type="Google" id="ProtNLM"/>
    </source>
</evidence>
<evidence type="ECO:0000256" key="10">
    <source>
        <dbReference type="ARBA" id="ARBA00023170"/>
    </source>
</evidence>
<feature type="non-terminal residue" evidence="16">
    <location>
        <position position="317"/>
    </location>
</feature>
<dbReference type="EMBL" id="OU466863">
    <property type="protein sequence ID" value="CAH2078659.1"/>
    <property type="molecule type" value="Genomic_DNA"/>
</dbReference>
<accession>A0AAU9T3R8</accession>
<comment type="similarity">
    <text evidence="12">Belongs to the polygalacturonase-inhibiting protein family.</text>
</comment>
<keyword evidence="10" id="KW-0675">Receptor</keyword>
<dbReference type="InterPro" id="IPR051848">
    <property type="entry name" value="PGIP"/>
</dbReference>
<dbReference type="AlphaFoldDB" id="A0AAU9T3R8"/>
<evidence type="ECO:0000256" key="5">
    <source>
        <dbReference type="ARBA" id="ARBA00022692"/>
    </source>
</evidence>
<protein>
    <recommendedName>
        <fullName evidence="18">Leucine-rich repeat-containing N-terminal plant-type domain-containing protein</fullName>
    </recommendedName>
</protein>
<keyword evidence="6" id="KW-0732">Signal</keyword>
<reference evidence="16 17" key="1">
    <citation type="submission" date="2022-03" db="EMBL/GenBank/DDBJ databases">
        <authorList>
            <person name="Nunn A."/>
            <person name="Chopra R."/>
            <person name="Nunn A."/>
            <person name="Contreras Garrido A."/>
        </authorList>
    </citation>
    <scope>NUCLEOTIDE SEQUENCE [LARGE SCALE GENOMIC DNA]</scope>
</reference>
<evidence type="ECO:0000259" key="14">
    <source>
        <dbReference type="Pfam" id="PF08263"/>
    </source>
</evidence>
<evidence type="ECO:0000256" key="4">
    <source>
        <dbReference type="ARBA" id="ARBA00022614"/>
    </source>
</evidence>
<evidence type="ECO:0000256" key="8">
    <source>
        <dbReference type="ARBA" id="ARBA00022989"/>
    </source>
</evidence>
<feature type="domain" description="Leucine-rich repeat-containing N-terminal plant-type" evidence="14">
    <location>
        <begin position="43"/>
        <end position="85"/>
    </location>
</feature>
<evidence type="ECO:0000256" key="1">
    <source>
        <dbReference type="ARBA" id="ARBA00004196"/>
    </source>
</evidence>
<dbReference type="InterPro" id="IPR001611">
    <property type="entry name" value="Leu-rich_rpt"/>
</dbReference>
<feature type="transmembrane region" description="Helical" evidence="13">
    <location>
        <begin position="6"/>
        <end position="29"/>
    </location>
</feature>
<evidence type="ECO:0000256" key="9">
    <source>
        <dbReference type="ARBA" id="ARBA00023136"/>
    </source>
</evidence>
<dbReference type="Pfam" id="PF13855">
    <property type="entry name" value="LRR_8"/>
    <property type="match status" value="1"/>
</dbReference>
<organism evidence="16 17">
    <name type="scientific">Thlaspi arvense</name>
    <name type="common">Field penny-cress</name>
    <dbReference type="NCBI Taxonomy" id="13288"/>
    <lineage>
        <taxon>Eukaryota</taxon>
        <taxon>Viridiplantae</taxon>
        <taxon>Streptophyta</taxon>
        <taxon>Embryophyta</taxon>
        <taxon>Tracheophyta</taxon>
        <taxon>Spermatophyta</taxon>
        <taxon>Magnoliopsida</taxon>
        <taxon>eudicotyledons</taxon>
        <taxon>Gunneridae</taxon>
        <taxon>Pentapetalae</taxon>
        <taxon>rosids</taxon>
        <taxon>malvids</taxon>
        <taxon>Brassicales</taxon>
        <taxon>Brassicaceae</taxon>
        <taxon>Thlaspideae</taxon>
        <taxon>Thlaspi</taxon>
    </lineage>
</organism>
<keyword evidence="11" id="KW-0325">Glycoprotein</keyword>
<dbReference type="InterPro" id="IPR055414">
    <property type="entry name" value="LRR_R13L4/SHOC2-like"/>
</dbReference>
<comment type="similarity">
    <text evidence="3">Belongs to the RLP family.</text>
</comment>
<keyword evidence="4" id="KW-0433">Leucine-rich repeat</keyword>
<evidence type="ECO:0000256" key="3">
    <source>
        <dbReference type="ARBA" id="ARBA00009592"/>
    </source>
</evidence>
<name>A0AAU9T3R8_THLAR</name>
<comment type="subcellular location">
    <subcellularLocation>
        <location evidence="1">Cell envelope</location>
    </subcellularLocation>
    <subcellularLocation>
        <location evidence="2">Membrane</location>
        <topology evidence="2">Single-pass type I membrane protein</topology>
    </subcellularLocation>
</comment>
<dbReference type="InterPro" id="IPR013210">
    <property type="entry name" value="LRR_N_plant-typ"/>
</dbReference>
<evidence type="ECO:0000256" key="13">
    <source>
        <dbReference type="SAM" id="Phobius"/>
    </source>
</evidence>
<dbReference type="Pfam" id="PF23598">
    <property type="entry name" value="LRR_14"/>
    <property type="match status" value="1"/>
</dbReference>